<sequence>MVQKRYYELSAAERDAFEAACGRHGFVAEDFEVSMQEDPANAQRTIGVGRVVGSQFEEYATTDGIAWVVLFERDLADDAFGFPLAD</sequence>
<comment type="caution">
    <text evidence="1">The sequence shown here is derived from an EMBL/GenBank/DDBJ whole genome shotgun (WGS) entry which is preliminary data.</text>
</comment>
<dbReference type="EMBL" id="CAJPUY010000010">
    <property type="protein sequence ID" value="CAG2144275.1"/>
    <property type="molecule type" value="Genomic_DNA"/>
</dbReference>
<organism evidence="1 2">
    <name type="scientific">Cupriavidus yeoncheonensis</name>
    <dbReference type="NCBI Taxonomy" id="1462994"/>
    <lineage>
        <taxon>Bacteria</taxon>
        <taxon>Pseudomonadati</taxon>
        <taxon>Pseudomonadota</taxon>
        <taxon>Betaproteobacteria</taxon>
        <taxon>Burkholderiales</taxon>
        <taxon>Burkholderiaceae</taxon>
        <taxon>Cupriavidus</taxon>
    </lineage>
</organism>
<accession>A0A916N439</accession>
<dbReference type="AlphaFoldDB" id="A0A916N439"/>
<dbReference type="Proteomes" id="UP000672934">
    <property type="component" value="Unassembled WGS sequence"/>
</dbReference>
<evidence type="ECO:0000313" key="1">
    <source>
        <dbReference type="EMBL" id="CAG2144275.1"/>
    </source>
</evidence>
<reference evidence="1" key="1">
    <citation type="submission" date="2021-03" db="EMBL/GenBank/DDBJ databases">
        <authorList>
            <person name="Peeters C."/>
        </authorList>
    </citation>
    <scope>NUCLEOTIDE SEQUENCE</scope>
    <source>
        <strain evidence="1">LMG 31506</strain>
    </source>
</reference>
<evidence type="ECO:0000313" key="2">
    <source>
        <dbReference type="Proteomes" id="UP000672934"/>
    </source>
</evidence>
<dbReference type="RefSeq" id="WP_211947929.1">
    <property type="nucleotide sequence ID" value="NZ_CAJPUY010000010.1"/>
</dbReference>
<name>A0A916N439_9BURK</name>
<proteinExistence type="predicted"/>
<protein>
    <submittedName>
        <fullName evidence="1">Uncharacterized protein</fullName>
    </submittedName>
</protein>
<gene>
    <name evidence="1" type="ORF">LMG31506_02970</name>
</gene>
<keyword evidence="2" id="KW-1185">Reference proteome</keyword>